<dbReference type="PANTHER" id="PTHR20859:SF86">
    <property type="entry name" value="INTERLEUKIN-20 RECEPTOR SUBUNIT ALPHA"/>
    <property type="match status" value="1"/>
</dbReference>
<reference evidence="4" key="3">
    <citation type="journal article" date="2011" name="PLoS Biol.">
        <title>Modernizing reference genome assemblies.</title>
        <authorList>
            <person name="Church D.M."/>
            <person name="Schneider V.A."/>
            <person name="Graves T."/>
            <person name="Auger K."/>
            <person name="Cunningham F."/>
            <person name="Bouk N."/>
            <person name="Chen H.C."/>
            <person name="Agarwala R."/>
            <person name="McLaren W.M."/>
            <person name="Ritchie G.R."/>
            <person name="Albracht D."/>
            <person name="Kremitzki M."/>
            <person name="Rock S."/>
            <person name="Kotkiewicz H."/>
            <person name="Kremitzki C."/>
            <person name="Wollam A."/>
            <person name="Trani L."/>
            <person name="Fulton L."/>
            <person name="Fulton R."/>
            <person name="Matthews L."/>
            <person name="Whitehead S."/>
            <person name="Chow W."/>
            <person name="Torrance J."/>
            <person name="Dunn M."/>
            <person name="Harden G."/>
            <person name="Threadgold G."/>
            <person name="Wood J."/>
            <person name="Collins J."/>
            <person name="Heath P."/>
            <person name="Griffiths G."/>
            <person name="Pelan S."/>
            <person name="Grafham D."/>
            <person name="Eichler E.E."/>
            <person name="Weinstock G."/>
            <person name="Mardis E.R."/>
            <person name="Wilson R.K."/>
            <person name="Howe K."/>
            <person name="Flicek P."/>
            <person name="Hubbard T."/>
        </authorList>
    </citation>
    <scope>NUCLEOTIDE SEQUENCE [LARGE SCALE GENOMIC DNA]</scope>
    <source>
        <strain evidence="4">C57BL/6J</strain>
    </source>
</reference>
<dbReference type="InterPro" id="IPR003961">
    <property type="entry name" value="FN3_dom"/>
</dbReference>
<evidence type="ECO:0000313" key="6">
    <source>
        <dbReference type="Proteomes" id="UP000000589"/>
    </source>
</evidence>
<feature type="chain" id="PRO_5015090257" evidence="1">
    <location>
        <begin position="33"/>
        <end position="105"/>
    </location>
</feature>
<evidence type="ECO:0000313" key="3">
    <source>
        <dbReference type="EMBL" id="ABU90831.1"/>
    </source>
</evidence>
<dbReference type="CDD" id="cd00063">
    <property type="entry name" value="FN3"/>
    <property type="match status" value="1"/>
</dbReference>
<reference evidence="4" key="4">
    <citation type="submission" date="2025-05" db="UniProtKB">
        <authorList>
            <consortium name="Ensembl"/>
        </authorList>
    </citation>
    <scope>IDENTIFICATION</scope>
    <source>
        <strain evidence="4">C57BL/6J</strain>
    </source>
</reference>
<feature type="signal peptide" evidence="1">
    <location>
        <begin position="1"/>
        <end position="32"/>
    </location>
</feature>
<evidence type="ECO:0000313" key="4">
    <source>
        <dbReference type="Ensembl" id="ENSMUSP00000150417.2"/>
    </source>
</evidence>
<accession>E6Y2L0</accession>
<dbReference type="InterPro" id="IPR036116">
    <property type="entry name" value="FN3_sf"/>
</dbReference>
<keyword evidence="3" id="KW-0675">Receptor</keyword>
<dbReference type="Proteomes" id="UP000000589">
    <property type="component" value="Chromosome 10"/>
</dbReference>
<gene>
    <name evidence="4 5" type="primary">Il20ra</name>
</gene>
<dbReference type="AGR" id="MGI:3605069"/>
<dbReference type="SMR" id="E6Y2L0"/>
<dbReference type="MGI" id="MGI:3605069">
    <property type="gene designation" value="Il20ra"/>
</dbReference>
<dbReference type="InterPro" id="IPR050650">
    <property type="entry name" value="Type-II_Cytokine-TF_Rcpt"/>
</dbReference>
<dbReference type="AlphaFoldDB" id="E6Y2L0"/>
<protein>
    <submittedName>
        <fullName evidence="4">Interleukin 20 receptor, alpha</fullName>
    </submittedName>
    <submittedName>
        <fullName evidence="3">Interleukin-20 receptor 1a</fullName>
    </submittedName>
</protein>
<proteinExistence type="evidence at transcript level"/>
<name>E6Y2L0_MOUSE</name>
<dbReference type="Gene3D" id="2.60.40.10">
    <property type="entry name" value="Immunoglobulins"/>
    <property type="match status" value="1"/>
</dbReference>
<dbReference type="Pfam" id="PF01108">
    <property type="entry name" value="Tissue_fac"/>
    <property type="match status" value="1"/>
</dbReference>
<evidence type="ECO:0000313" key="5">
    <source>
        <dbReference type="MGI" id="MGI:3605069"/>
    </source>
</evidence>
<feature type="domain" description="Fibronectin type-III" evidence="2">
    <location>
        <begin position="18"/>
        <end position="79"/>
    </location>
</feature>
<dbReference type="PANTHER" id="PTHR20859">
    <property type="entry name" value="INTERFERON/INTERLEUKIN RECEPTOR"/>
    <property type="match status" value="1"/>
</dbReference>
<keyword evidence="1" id="KW-0732">Signal</keyword>
<dbReference type="InterPro" id="IPR013783">
    <property type="entry name" value="Ig-like_fold"/>
</dbReference>
<dbReference type="Bgee" id="ENSMUSG00000020007">
    <property type="expression patterns" value="Expressed in mesodermal cell in embryo and 26 other cell types or tissues"/>
</dbReference>
<organism evidence="3">
    <name type="scientific">Mus musculus</name>
    <name type="common">Mouse</name>
    <dbReference type="NCBI Taxonomy" id="10090"/>
    <lineage>
        <taxon>Eukaryota</taxon>
        <taxon>Metazoa</taxon>
        <taxon>Chordata</taxon>
        <taxon>Craniata</taxon>
        <taxon>Vertebrata</taxon>
        <taxon>Euteleostomi</taxon>
        <taxon>Mammalia</taxon>
        <taxon>Eutheria</taxon>
        <taxon>Euarchontoglires</taxon>
        <taxon>Glires</taxon>
        <taxon>Rodentia</taxon>
        <taxon>Myomorpha</taxon>
        <taxon>Muroidea</taxon>
        <taxon>Muridae</taxon>
        <taxon>Murinae</taxon>
        <taxon>Mus</taxon>
        <taxon>Mus</taxon>
    </lineage>
</organism>
<evidence type="ECO:0000259" key="2">
    <source>
        <dbReference type="Pfam" id="PF01108"/>
    </source>
</evidence>
<dbReference type="Ensembl" id="ENSMUST00000217389.2">
    <property type="protein sequence ID" value="ENSMUSP00000150417.2"/>
    <property type="gene ID" value="ENSMUSG00000020007.5"/>
</dbReference>
<dbReference type="GeneTree" id="ENSGT00940000157314"/>
<keyword evidence="6" id="KW-1185">Reference proteome</keyword>
<dbReference type="Antibodypedia" id="33022">
    <property type="antibodies" value="394 antibodies from 31 providers"/>
</dbReference>
<dbReference type="SUPFAM" id="SSF49265">
    <property type="entry name" value="Fibronectin type III"/>
    <property type="match status" value="1"/>
</dbReference>
<evidence type="ECO:0000256" key="1">
    <source>
        <dbReference type="SAM" id="SignalP"/>
    </source>
</evidence>
<reference evidence="4 6" key="2">
    <citation type="journal article" date="2009" name="PLoS Biol.">
        <title>Lineage-specific biology revealed by a finished genome assembly of the mouse.</title>
        <authorList>
            <consortium name="Mouse Genome Sequencing Consortium"/>
            <person name="Church D.M."/>
            <person name="Goodstadt L."/>
            <person name="Hillier L.W."/>
            <person name="Zody M.C."/>
            <person name="Goldstein S."/>
            <person name="She X."/>
            <person name="Bult C.J."/>
            <person name="Agarwala R."/>
            <person name="Cherry J.L."/>
            <person name="DiCuccio M."/>
            <person name="Hlavina W."/>
            <person name="Kapustin Y."/>
            <person name="Meric P."/>
            <person name="Maglott D."/>
            <person name="Birtle Z."/>
            <person name="Marques A.C."/>
            <person name="Graves T."/>
            <person name="Zhou S."/>
            <person name="Teague B."/>
            <person name="Potamousis K."/>
            <person name="Churas C."/>
            <person name="Place M."/>
            <person name="Herschleb J."/>
            <person name="Runnheim R."/>
            <person name="Forrest D."/>
            <person name="Amos-Landgraf J."/>
            <person name="Schwartz D.C."/>
            <person name="Cheng Z."/>
            <person name="Lindblad-Toh K."/>
            <person name="Eichler E.E."/>
            <person name="Ponting C.P."/>
        </authorList>
    </citation>
    <scope>NUCLEOTIDE SEQUENCE [LARGE SCALE GENOMIC DNA]</scope>
    <source>
        <strain evidence="4 6">C57BL/6J</strain>
    </source>
</reference>
<dbReference type="ExpressionAtlas" id="E6Y2L0">
    <property type="expression patterns" value="baseline and differential"/>
</dbReference>
<dbReference type="VEuPathDB" id="HostDB:ENSMUSG00000020007"/>
<sequence>MHTPGTPAPGHPDPPPLLLLTLLLLLAASGRAVPCVFCGLPKPTNITFLSINMKNVLHWNPPESLHGVEVTYTVQYFISQGFLGSGGRLCWFHLGVLMQLLVSDR</sequence>
<reference evidence="3" key="1">
    <citation type="submission" date="2007-05" db="EMBL/GenBank/DDBJ databases">
        <title>A Novel Transcript of Mouse Interleukin-20 Receptor R1a is Involved in Renal Crystal Deposition.</title>
        <authorList>
            <person name="Wei C.-C."/>
            <person name="Chang M.-S."/>
        </authorList>
    </citation>
    <scope>NUCLEOTIDE SEQUENCE</scope>
    <source>
        <strain evidence="3">BALB/cJ</strain>
    </source>
</reference>
<dbReference type="EMBL" id="EF592560">
    <property type="protein sequence ID" value="ABU90831.1"/>
    <property type="molecule type" value="mRNA"/>
</dbReference>